<evidence type="ECO:0000313" key="2">
    <source>
        <dbReference type="EMBL" id="CAB3387820.1"/>
    </source>
</evidence>
<comment type="caution">
    <text evidence="2">The sequence shown here is derived from an EMBL/GenBank/DDBJ whole genome shotgun (WGS) entry which is preliminary data.</text>
</comment>
<gene>
    <name evidence="2" type="ORF">CLODIP_2_CD08688</name>
</gene>
<accession>A0A8S1DZM0</accession>
<keyword evidence="1" id="KW-0175">Coiled coil</keyword>
<dbReference type="Proteomes" id="UP000494165">
    <property type="component" value="Unassembled WGS sequence"/>
</dbReference>
<organism evidence="2 3">
    <name type="scientific">Cloeon dipterum</name>
    <dbReference type="NCBI Taxonomy" id="197152"/>
    <lineage>
        <taxon>Eukaryota</taxon>
        <taxon>Metazoa</taxon>
        <taxon>Ecdysozoa</taxon>
        <taxon>Arthropoda</taxon>
        <taxon>Hexapoda</taxon>
        <taxon>Insecta</taxon>
        <taxon>Pterygota</taxon>
        <taxon>Palaeoptera</taxon>
        <taxon>Ephemeroptera</taxon>
        <taxon>Pisciforma</taxon>
        <taxon>Baetidae</taxon>
        <taxon>Cloeon</taxon>
    </lineage>
</organism>
<dbReference type="EMBL" id="CADEPI010000631">
    <property type="protein sequence ID" value="CAB3387820.1"/>
    <property type="molecule type" value="Genomic_DNA"/>
</dbReference>
<protein>
    <submittedName>
        <fullName evidence="2">Uncharacterized protein</fullName>
    </submittedName>
</protein>
<sequence length="423" mass="48372">MAQNNNSIHLEERSSVTTIEETDQIYAESTGSADGYLFRTQFTISLPSSLDGGNSDEEETEKMHDHAFHSENSVHYQCQLEKEGFLRRTSAATDFKEETESLLNCPGLNSPNQKTREAAESEEIDRLKDEIHQLRNVGAVTTESLSEAQDTVARLKEQELALRTELDCLRQGADWSVELANSLQQKLAHERSKVSCAEEAVNKTKKDNRRLERELEYLKSDLAATEKELKGYKQGYTRLQNELRETKNQLASEKNRTFTLTDEKHLLSQEISHLQMSLDAANLETRRVRHENNELQDKIQGLKESRQRLQSHMQSIQGQFSKELDSLSRQLRAAKERASLNCKTELREAQSKCDEEKGGLVRQTVRSRSTVRSVVSGGNRDSREDAVRKLLEENRLLRMNMRAAADLIEKSISDSRIHFRTDC</sequence>
<keyword evidence="3" id="KW-1185">Reference proteome</keyword>
<evidence type="ECO:0000256" key="1">
    <source>
        <dbReference type="SAM" id="Coils"/>
    </source>
</evidence>
<dbReference type="SUPFAM" id="SSF90257">
    <property type="entry name" value="Myosin rod fragments"/>
    <property type="match status" value="1"/>
</dbReference>
<name>A0A8S1DZM0_9INSE</name>
<evidence type="ECO:0000313" key="3">
    <source>
        <dbReference type="Proteomes" id="UP000494165"/>
    </source>
</evidence>
<reference evidence="2 3" key="1">
    <citation type="submission" date="2020-04" db="EMBL/GenBank/DDBJ databases">
        <authorList>
            <person name="Alioto T."/>
            <person name="Alioto T."/>
            <person name="Gomez Garrido J."/>
        </authorList>
    </citation>
    <scope>NUCLEOTIDE SEQUENCE [LARGE SCALE GENOMIC DNA]</scope>
</reference>
<dbReference type="AlphaFoldDB" id="A0A8S1DZM0"/>
<feature type="coiled-coil region" evidence="1">
    <location>
        <begin position="117"/>
        <end position="337"/>
    </location>
</feature>
<dbReference type="Gene3D" id="1.20.5.340">
    <property type="match status" value="1"/>
</dbReference>
<proteinExistence type="predicted"/>